<comment type="pathway">
    <text evidence="1">Amino-acid biosynthesis; L-isoleucine biosynthesis; L-isoleucine from 2-oxobutanoate: step 4/4.</text>
</comment>
<evidence type="ECO:0000256" key="3">
    <source>
        <dbReference type="ARBA" id="ARBA00005072"/>
    </source>
</evidence>
<comment type="catalytic activity">
    <reaction evidence="6">
        <text>L-valine + 2-oxoglutarate = 3-methyl-2-oxobutanoate + L-glutamate</text>
        <dbReference type="Rhea" id="RHEA:24813"/>
        <dbReference type="ChEBI" id="CHEBI:11851"/>
        <dbReference type="ChEBI" id="CHEBI:16810"/>
        <dbReference type="ChEBI" id="CHEBI:29985"/>
        <dbReference type="ChEBI" id="CHEBI:57762"/>
        <dbReference type="EC" id="2.6.1.42"/>
    </reaction>
</comment>
<evidence type="ECO:0000256" key="1">
    <source>
        <dbReference type="ARBA" id="ARBA00004824"/>
    </source>
</evidence>
<evidence type="ECO:0000313" key="10">
    <source>
        <dbReference type="Proteomes" id="UP000198790"/>
    </source>
</evidence>
<dbReference type="InterPro" id="IPR043131">
    <property type="entry name" value="BCAT-like_N"/>
</dbReference>
<dbReference type="GO" id="GO:0004084">
    <property type="term" value="F:branched-chain-amino-acid transaminase activity"/>
    <property type="evidence" value="ECO:0007669"/>
    <property type="project" value="UniProtKB-EC"/>
</dbReference>
<dbReference type="InterPro" id="IPR050571">
    <property type="entry name" value="Class-IV_PLP-Dep_Aminotrnsfr"/>
</dbReference>
<comment type="pathway">
    <text evidence="3">Amino-acid biosynthesis; L-leucine biosynthesis; L-leucine from 3-methyl-2-oxobutanoate: step 4/4.</text>
</comment>
<dbReference type="CDD" id="cd00449">
    <property type="entry name" value="PLPDE_IV"/>
    <property type="match status" value="1"/>
</dbReference>
<dbReference type="PANTHER" id="PTHR42743:SF11">
    <property type="entry name" value="AMINODEOXYCHORISMATE LYASE"/>
    <property type="match status" value="1"/>
</dbReference>
<dbReference type="STRING" id="237018.SAMN04489723_12421"/>
<keyword evidence="9" id="KW-0032">Aminotransferase</keyword>
<organism evidence="9 10">
    <name type="scientific">Algoriphagus aquimarinus</name>
    <dbReference type="NCBI Taxonomy" id="237018"/>
    <lineage>
        <taxon>Bacteria</taxon>
        <taxon>Pseudomonadati</taxon>
        <taxon>Bacteroidota</taxon>
        <taxon>Cytophagia</taxon>
        <taxon>Cytophagales</taxon>
        <taxon>Cyclobacteriaceae</taxon>
        <taxon>Algoriphagus</taxon>
    </lineage>
</organism>
<evidence type="ECO:0000256" key="6">
    <source>
        <dbReference type="ARBA" id="ARBA00048212"/>
    </source>
</evidence>
<reference evidence="9 10" key="1">
    <citation type="submission" date="2016-10" db="EMBL/GenBank/DDBJ databases">
        <authorList>
            <person name="de Groot N.N."/>
        </authorList>
    </citation>
    <scope>NUCLEOTIDE SEQUENCE [LARGE SCALE GENOMIC DNA]</scope>
    <source>
        <strain evidence="9 10">DSM 23399</strain>
    </source>
</reference>
<evidence type="ECO:0000256" key="2">
    <source>
        <dbReference type="ARBA" id="ARBA00004931"/>
    </source>
</evidence>
<name>A0A1I1C983_9BACT</name>
<comment type="pathway">
    <text evidence="2">Amino-acid biosynthesis; L-valine biosynthesis; L-valine from pyruvate: step 4/4.</text>
</comment>
<dbReference type="Pfam" id="PF01063">
    <property type="entry name" value="Aminotran_4"/>
    <property type="match status" value="1"/>
</dbReference>
<protein>
    <recommendedName>
        <fullName evidence="5">branched-chain-amino-acid transaminase</fullName>
        <ecNumber evidence="5">2.6.1.42</ecNumber>
    </recommendedName>
</protein>
<dbReference type="Proteomes" id="UP000198790">
    <property type="component" value="Unassembled WGS sequence"/>
</dbReference>
<sequence length="274" mass="31366">MNSFMNEIETIYQKSSTSETWFCEAYIKLPNRATSYGDGLFETMVWSKDHIRFFEKHLNRLSEGMEFLGMDVSMINAEELICFLKKTLAGERKRIRWSVFRAGAGKYTPEESAVIQILQIAPATMVAEIKRKADVSKHVQLFASPWSKFKTLNALPYIIANKEKSERGLDEIILLDHRGYISEASIANIFWLKSGTYFTPSLSCGCIEGVSRQVLIDYFESSNIPLEIGEFTLEELYDAEQVFVSNSSGISYLESFRDKKFSTNPIQDLKLIFD</sequence>
<dbReference type="EMBL" id="FOKK01000024">
    <property type="protein sequence ID" value="SFB58586.1"/>
    <property type="molecule type" value="Genomic_DNA"/>
</dbReference>
<comment type="catalytic activity">
    <reaction evidence="7">
        <text>L-isoleucine + 2-oxoglutarate = (S)-3-methyl-2-oxopentanoate + L-glutamate</text>
        <dbReference type="Rhea" id="RHEA:24801"/>
        <dbReference type="ChEBI" id="CHEBI:16810"/>
        <dbReference type="ChEBI" id="CHEBI:29985"/>
        <dbReference type="ChEBI" id="CHEBI:35146"/>
        <dbReference type="ChEBI" id="CHEBI:58045"/>
        <dbReference type="EC" id="2.6.1.42"/>
    </reaction>
</comment>
<dbReference type="InterPro" id="IPR043132">
    <property type="entry name" value="BCAT-like_C"/>
</dbReference>
<comment type="similarity">
    <text evidence="4">Belongs to the class-IV pyridoxal-phosphate-dependent aminotransferase family.</text>
</comment>
<proteinExistence type="inferred from homology"/>
<evidence type="ECO:0000256" key="7">
    <source>
        <dbReference type="ARBA" id="ARBA00048798"/>
    </source>
</evidence>
<evidence type="ECO:0000256" key="4">
    <source>
        <dbReference type="ARBA" id="ARBA00009320"/>
    </source>
</evidence>
<dbReference type="GO" id="GO:0046394">
    <property type="term" value="P:carboxylic acid biosynthetic process"/>
    <property type="evidence" value="ECO:0007669"/>
    <property type="project" value="UniProtKB-ARBA"/>
</dbReference>
<dbReference type="AlphaFoldDB" id="A0A1I1C983"/>
<dbReference type="Gene3D" id="3.30.470.10">
    <property type="match status" value="1"/>
</dbReference>
<dbReference type="SUPFAM" id="SSF56752">
    <property type="entry name" value="D-aminoacid aminotransferase-like PLP-dependent enzymes"/>
    <property type="match status" value="1"/>
</dbReference>
<dbReference type="OrthoDB" id="9805628at2"/>
<gene>
    <name evidence="9" type="ORF">SAMN04489723_12421</name>
</gene>
<dbReference type="Gene3D" id="3.20.10.10">
    <property type="entry name" value="D-amino Acid Aminotransferase, subunit A, domain 2"/>
    <property type="match status" value="1"/>
</dbReference>
<evidence type="ECO:0000256" key="5">
    <source>
        <dbReference type="ARBA" id="ARBA00013053"/>
    </source>
</evidence>
<evidence type="ECO:0000313" key="9">
    <source>
        <dbReference type="EMBL" id="SFB58586.1"/>
    </source>
</evidence>
<dbReference type="InterPro" id="IPR001544">
    <property type="entry name" value="Aminotrans_IV"/>
</dbReference>
<dbReference type="PANTHER" id="PTHR42743">
    <property type="entry name" value="AMINO-ACID AMINOTRANSFERASE"/>
    <property type="match status" value="1"/>
</dbReference>
<evidence type="ECO:0000256" key="8">
    <source>
        <dbReference type="ARBA" id="ARBA00049229"/>
    </source>
</evidence>
<comment type="catalytic activity">
    <reaction evidence="8">
        <text>L-leucine + 2-oxoglutarate = 4-methyl-2-oxopentanoate + L-glutamate</text>
        <dbReference type="Rhea" id="RHEA:18321"/>
        <dbReference type="ChEBI" id="CHEBI:16810"/>
        <dbReference type="ChEBI" id="CHEBI:17865"/>
        <dbReference type="ChEBI" id="CHEBI:29985"/>
        <dbReference type="ChEBI" id="CHEBI:57427"/>
        <dbReference type="EC" id="2.6.1.42"/>
    </reaction>
</comment>
<dbReference type="InterPro" id="IPR036038">
    <property type="entry name" value="Aminotransferase-like"/>
</dbReference>
<keyword evidence="10" id="KW-1185">Reference proteome</keyword>
<accession>A0A1I1C983</accession>
<keyword evidence="9" id="KW-0808">Transferase</keyword>
<dbReference type="EC" id="2.6.1.42" evidence="5"/>